<dbReference type="Proteomes" id="UP000322144">
    <property type="component" value="Segment"/>
</dbReference>
<protein>
    <submittedName>
        <fullName evidence="2">Uncharacterized protein</fullName>
    </submittedName>
</protein>
<evidence type="ECO:0000313" key="3">
    <source>
        <dbReference type="Proteomes" id="UP000322144"/>
    </source>
</evidence>
<feature type="compositionally biased region" description="Acidic residues" evidence="1">
    <location>
        <begin position="104"/>
        <end position="113"/>
    </location>
</feature>
<name>A0A5C1K8C0_9CAUD</name>
<dbReference type="GeneID" id="77937070"/>
<sequence>MAIYSLDEAGKAMSDAEIAQYEDAINEYLSLPGTVDFLNDPEQAVHFVHRHFRNVTIAETSVAALKKAIEDAGWKSVSVEIKNGNEMFVSFYVEEQPEAPVEPEPGEGGDNEGENGGTGGTPPETGGETEPDVGE</sequence>
<reference evidence="2 3" key="1">
    <citation type="submission" date="2019-06" db="EMBL/GenBank/DDBJ databases">
        <title>A distant relative of Phikzvirus genus phages from a therapeutic phage collection.</title>
        <authorList>
            <person name="Hejnowicz M.S."/>
            <person name="Dabrowski K."/>
            <person name="Gawor J."/>
            <person name="Weber-Dabrowska B."/>
            <person name="Gromadka R."/>
            <person name="Lobocka M.B."/>
        </authorList>
    </citation>
    <scope>NUCLEOTIDE SEQUENCE [LARGE SCALE GENOMIC DNA]</scope>
</reference>
<dbReference type="EMBL" id="MN103543">
    <property type="protein sequence ID" value="QEM42049.1"/>
    <property type="molecule type" value="Genomic_DNA"/>
</dbReference>
<feature type="region of interest" description="Disordered" evidence="1">
    <location>
        <begin position="93"/>
        <end position="135"/>
    </location>
</feature>
<dbReference type="KEGG" id="vg:77937070"/>
<accession>A0A5C1K8C0</accession>
<evidence type="ECO:0000313" key="2">
    <source>
        <dbReference type="EMBL" id="QEM42049.1"/>
    </source>
</evidence>
<organism evidence="2 3">
    <name type="scientific">Pseudomonas phage vB_PaeM_PS119XW</name>
    <dbReference type="NCBI Taxonomy" id="2601632"/>
    <lineage>
        <taxon>Viruses</taxon>
        <taxon>Duplodnaviria</taxon>
        <taxon>Heunggongvirae</taxon>
        <taxon>Uroviricota</taxon>
        <taxon>Caudoviricetes</taxon>
        <taxon>Chimalliviridae</taxon>
        <taxon>Pawinskivirus</taxon>
        <taxon>Pawinskivirus PS119XW</taxon>
    </lineage>
</organism>
<proteinExistence type="predicted"/>
<keyword evidence="3" id="KW-1185">Reference proteome</keyword>
<dbReference type="RefSeq" id="YP_010661060.1">
    <property type="nucleotide sequence ID" value="NC_070882.1"/>
</dbReference>
<evidence type="ECO:0000256" key="1">
    <source>
        <dbReference type="SAM" id="MobiDB-lite"/>
    </source>
</evidence>